<dbReference type="InterPro" id="IPR002909">
    <property type="entry name" value="IPT_dom"/>
</dbReference>
<accession>A0ABW5KKT4</accession>
<dbReference type="EMBL" id="JBHULR010000015">
    <property type="protein sequence ID" value="MFD2549566.1"/>
    <property type="molecule type" value="Genomic_DNA"/>
</dbReference>
<dbReference type="Gene3D" id="2.120.10.30">
    <property type="entry name" value="TolB, C-terminal domain"/>
    <property type="match status" value="1"/>
</dbReference>
<evidence type="ECO:0000313" key="2">
    <source>
        <dbReference type="EMBL" id="MFD2549566.1"/>
    </source>
</evidence>
<keyword evidence="3" id="KW-1185">Reference proteome</keyword>
<dbReference type="InterPro" id="IPR011042">
    <property type="entry name" value="6-blade_b-propeller_TolB-like"/>
</dbReference>
<gene>
    <name evidence="2" type="ORF">ACFSR5_18090</name>
</gene>
<reference evidence="3" key="1">
    <citation type="journal article" date="2019" name="Int. J. Syst. Evol. Microbiol.">
        <title>The Global Catalogue of Microorganisms (GCM) 10K type strain sequencing project: providing services to taxonomists for standard genome sequencing and annotation.</title>
        <authorList>
            <consortium name="The Broad Institute Genomics Platform"/>
            <consortium name="The Broad Institute Genome Sequencing Center for Infectious Disease"/>
            <person name="Wu L."/>
            <person name="Ma J."/>
        </authorList>
    </citation>
    <scope>NUCLEOTIDE SEQUENCE [LARGE SCALE GENOMIC DNA]</scope>
    <source>
        <strain evidence="3">KCTC 42662</strain>
    </source>
</reference>
<dbReference type="CDD" id="cd00603">
    <property type="entry name" value="IPT_PCSR"/>
    <property type="match status" value="1"/>
</dbReference>
<dbReference type="SUPFAM" id="SSF81296">
    <property type="entry name" value="E set domains"/>
    <property type="match status" value="1"/>
</dbReference>
<dbReference type="Pfam" id="PF01833">
    <property type="entry name" value="TIG"/>
    <property type="match status" value="1"/>
</dbReference>
<sequence>MPIHKRLHTISWPIQGLLLALTILFLVQCKQETGQPQGQAAEFDPSKPITISDFFPKEGGVGSNLIIYGENFGNDISRTKVTIGGKDAKVIGVRGTSLYCVIPEQAYEGDISIAITDGEQQVARADAMDKFSYTKKWLVSTFLGKYYEIPSEREQKEGPFEDCGAFEGILWFSFDPRNPDHLYFTADTKSARKVDFGQRYVSYFRTGFDRVSVFNWQIHGEQDMIVSHNHASDTRYGNHVFSRSSDFTQNQPVPVYARGVNGTMVHPQNGELYYSRFRAGDIRRYDFETKEDKLAFANPYNAVAVYMVVHPSGDYAYLIEYDRHFIMRTDYDRERKIFTTPYTIAGAAGTAGYADGVGTSARLNNPVQGVFVKNPDYQEIGGDQYDFYFCDRGNHAVRKMTPQARVSTFAGRGNNGDQGYADGDLRTEARFSSPKAIAYDEVRQCFYVGDTGNWIIRKIAKEGE</sequence>
<dbReference type="PANTHER" id="PTHR13833:SF71">
    <property type="entry name" value="NHL DOMAIN-CONTAINING PROTEIN"/>
    <property type="match status" value="1"/>
</dbReference>
<dbReference type="PANTHER" id="PTHR13833">
    <property type="match status" value="1"/>
</dbReference>
<dbReference type="Proteomes" id="UP001597545">
    <property type="component" value="Unassembled WGS sequence"/>
</dbReference>
<feature type="domain" description="IPT/TIG" evidence="1">
    <location>
        <begin position="50"/>
        <end position="122"/>
    </location>
</feature>
<dbReference type="InterPro" id="IPR014756">
    <property type="entry name" value="Ig_E-set"/>
</dbReference>
<dbReference type="RefSeq" id="WP_380905883.1">
    <property type="nucleotide sequence ID" value="NZ_JBHUEG010000012.1"/>
</dbReference>
<organism evidence="2 3">
    <name type="scientific">Sphingobacterium suaedae</name>
    <dbReference type="NCBI Taxonomy" id="1686402"/>
    <lineage>
        <taxon>Bacteria</taxon>
        <taxon>Pseudomonadati</taxon>
        <taxon>Bacteroidota</taxon>
        <taxon>Sphingobacteriia</taxon>
        <taxon>Sphingobacteriales</taxon>
        <taxon>Sphingobacteriaceae</taxon>
        <taxon>Sphingobacterium</taxon>
    </lineage>
</organism>
<evidence type="ECO:0000259" key="1">
    <source>
        <dbReference type="Pfam" id="PF01833"/>
    </source>
</evidence>
<dbReference type="SUPFAM" id="SSF63825">
    <property type="entry name" value="YWTD domain"/>
    <property type="match status" value="1"/>
</dbReference>
<evidence type="ECO:0000313" key="3">
    <source>
        <dbReference type="Proteomes" id="UP001597545"/>
    </source>
</evidence>
<name>A0ABW5KKT4_9SPHI</name>
<dbReference type="Gene3D" id="2.60.40.10">
    <property type="entry name" value="Immunoglobulins"/>
    <property type="match status" value="1"/>
</dbReference>
<dbReference type="InterPro" id="IPR013783">
    <property type="entry name" value="Ig-like_fold"/>
</dbReference>
<protein>
    <submittedName>
        <fullName evidence="2">IPT/TIG domain-containing protein</fullName>
    </submittedName>
</protein>
<proteinExistence type="predicted"/>
<comment type="caution">
    <text evidence="2">The sequence shown here is derived from an EMBL/GenBank/DDBJ whole genome shotgun (WGS) entry which is preliminary data.</text>
</comment>